<dbReference type="STRING" id="207559.Dde_3556"/>
<evidence type="ECO:0000313" key="4">
    <source>
        <dbReference type="EMBL" id="ABB40349.1"/>
    </source>
</evidence>
<dbReference type="AlphaFoldDB" id="Q30VE7"/>
<dbReference type="GO" id="GO:0016020">
    <property type="term" value="C:membrane"/>
    <property type="evidence" value="ECO:0007669"/>
    <property type="project" value="TreeGrafter"/>
</dbReference>
<feature type="transmembrane region" description="Helical" evidence="1">
    <location>
        <begin position="38"/>
        <end position="57"/>
    </location>
</feature>
<dbReference type="RefSeq" id="WP_011369243.1">
    <property type="nucleotide sequence ID" value="NC_007519.1"/>
</dbReference>
<dbReference type="KEGG" id="dde:Dde_3556"/>
<name>Q30VE7_OLEA2</name>
<feature type="domain" description="SGNH" evidence="3">
    <location>
        <begin position="405"/>
        <end position="630"/>
    </location>
</feature>
<dbReference type="PANTHER" id="PTHR23028:SF53">
    <property type="entry name" value="ACYL_TRANSF_3 DOMAIN-CONTAINING PROTEIN"/>
    <property type="match status" value="1"/>
</dbReference>
<dbReference type="InterPro" id="IPR043968">
    <property type="entry name" value="SGNH"/>
</dbReference>
<dbReference type="InterPro" id="IPR050879">
    <property type="entry name" value="Acyltransferase_3"/>
</dbReference>
<gene>
    <name evidence="4" type="ordered locus">Dde_3556</name>
</gene>
<feature type="transmembrane region" description="Helical" evidence="1">
    <location>
        <begin position="219"/>
        <end position="240"/>
    </location>
</feature>
<protein>
    <submittedName>
        <fullName evidence="4">Acyltransferase 3</fullName>
    </submittedName>
</protein>
<dbReference type="eggNOG" id="COG1835">
    <property type="taxonomic scope" value="Bacteria"/>
</dbReference>
<reference evidence="4 5" key="1">
    <citation type="journal article" date="2011" name="J. Bacteriol.">
        <title>Complete genome sequence and updated annotation of Desulfovibrio alaskensis G20.</title>
        <authorList>
            <person name="Hauser L.J."/>
            <person name="Land M.L."/>
            <person name="Brown S.D."/>
            <person name="Larimer F."/>
            <person name="Keller K.L."/>
            <person name="Rapp-Giles B.J."/>
            <person name="Price M.N."/>
            <person name="Lin M."/>
            <person name="Bruce D.C."/>
            <person name="Detter J.C."/>
            <person name="Tapia R."/>
            <person name="Han C.S."/>
            <person name="Goodwin L.A."/>
            <person name="Cheng J.F."/>
            <person name="Pitluck S."/>
            <person name="Copeland A."/>
            <person name="Lucas S."/>
            <person name="Nolan M."/>
            <person name="Lapidus A.L."/>
            <person name="Palumbo A.V."/>
            <person name="Wall J.D."/>
        </authorList>
    </citation>
    <scope>NUCLEOTIDE SEQUENCE [LARGE SCALE GENOMIC DNA]</scope>
    <source>
        <strain evidence="5">ATCC BAA 1058 / DSM 17464 / G20</strain>
    </source>
</reference>
<feature type="transmembrane region" description="Helical" evidence="1">
    <location>
        <begin position="246"/>
        <end position="265"/>
    </location>
</feature>
<sequence length="658" mass="71332">MRYRADIDGLRAVAVAAVLLYHFQVGALAGGFLGVDVFFVISGFLITGIILPAVQNNTFTFSGFYKKRVLRIFPLFAVVLACCFAAGMLILSLKEFRQFSQDAAYAALGVSNIHFFLHTGYFDLAAKAKPLLHTWSLGVEEQFYFCLPVLLVMLRARSVRFRTAVLGGLAVCSLTAMLVTGRTAPDAAFYLLPFRAWELLAGALLAMHTGAVHAGRGSLALRQAVSLGGAALIGSGMVYATPAMHPGWVTLLPVAGTCAVIWGAHDNRTLVNRLLSLSAMRFTGRISYSLYLWHWPVLVFGVMLGGPLTPQRTAVMLMFCVVLSWLSWRYVEQPARHSERLLSGWRPVQVFVPVLLLLVAAGITGFATKGLPQRLTAQGRQMETLRAFKNTDVQPEKLTVAAMTPLGGGSGHPDFIVWGDSHAEHLYPLFVRLAQRYGLHGLMATHSNTIPSLNVQLGEQYDAAVQFNRKMLETVRATGVRHVILAARWQGYLAARMLQDGSPVPPDRTAGAVFASVGRLTADLRAMGCTVWLVEDVPGHAFSALDELQRPLRPSNAGEFESTAAAAADKGRAVVERFLDGQAAAGVQVVRTRALFLSGDRYLAVRGGVPLYRDTNHLSAPGALLLEGALWPALAQIGTDRVVAHRTAPVLAPQNSRP</sequence>
<evidence type="ECO:0000313" key="5">
    <source>
        <dbReference type="Proteomes" id="UP000002710"/>
    </source>
</evidence>
<evidence type="ECO:0000259" key="3">
    <source>
        <dbReference type="Pfam" id="PF19040"/>
    </source>
</evidence>
<evidence type="ECO:0000259" key="2">
    <source>
        <dbReference type="Pfam" id="PF01757"/>
    </source>
</evidence>
<proteinExistence type="predicted"/>
<feature type="transmembrane region" description="Helical" evidence="1">
    <location>
        <begin position="163"/>
        <end position="181"/>
    </location>
</feature>
<organism evidence="4 5">
    <name type="scientific">Oleidesulfovibrio alaskensis (strain ATCC BAA-1058 / DSM 17464 / G20)</name>
    <name type="common">Desulfovibrio alaskensis</name>
    <dbReference type="NCBI Taxonomy" id="207559"/>
    <lineage>
        <taxon>Bacteria</taxon>
        <taxon>Pseudomonadati</taxon>
        <taxon>Thermodesulfobacteriota</taxon>
        <taxon>Desulfovibrionia</taxon>
        <taxon>Desulfovibrionales</taxon>
        <taxon>Desulfovibrionaceae</taxon>
        <taxon>Oleidesulfovibrio</taxon>
    </lineage>
</organism>
<keyword evidence="4" id="KW-0012">Acyltransferase</keyword>
<feature type="transmembrane region" description="Helical" evidence="1">
    <location>
        <begin position="351"/>
        <end position="371"/>
    </location>
</feature>
<dbReference type="HOGENOM" id="CLU_005679_10_4_7"/>
<dbReference type="GO" id="GO:0009103">
    <property type="term" value="P:lipopolysaccharide biosynthetic process"/>
    <property type="evidence" value="ECO:0007669"/>
    <property type="project" value="TreeGrafter"/>
</dbReference>
<dbReference type="Proteomes" id="UP000002710">
    <property type="component" value="Chromosome"/>
</dbReference>
<keyword evidence="1" id="KW-0472">Membrane</keyword>
<keyword evidence="4" id="KW-0808">Transferase</keyword>
<keyword evidence="1" id="KW-0812">Transmembrane</keyword>
<accession>Q30VE7</accession>
<dbReference type="InterPro" id="IPR002656">
    <property type="entry name" value="Acyl_transf_3_dom"/>
</dbReference>
<feature type="transmembrane region" description="Helical" evidence="1">
    <location>
        <begin position="69"/>
        <end position="91"/>
    </location>
</feature>
<dbReference type="Pfam" id="PF01757">
    <property type="entry name" value="Acyl_transf_3"/>
    <property type="match status" value="1"/>
</dbReference>
<feature type="transmembrane region" description="Helical" evidence="1">
    <location>
        <begin position="286"/>
        <end position="308"/>
    </location>
</feature>
<keyword evidence="5" id="KW-1185">Reference proteome</keyword>
<dbReference type="EMBL" id="CP000112">
    <property type="protein sequence ID" value="ABB40349.1"/>
    <property type="molecule type" value="Genomic_DNA"/>
</dbReference>
<dbReference type="GO" id="GO:0016747">
    <property type="term" value="F:acyltransferase activity, transferring groups other than amino-acyl groups"/>
    <property type="evidence" value="ECO:0007669"/>
    <property type="project" value="InterPro"/>
</dbReference>
<dbReference type="PANTHER" id="PTHR23028">
    <property type="entry name" value="ACETYLTRANSFERASE"/>
    <property type="match status" value="1"/>
</dbReference>
<dbReference type="Pfam" id="PF19040">
    <property type="entry name" value="SGNH"/>
    <property type="match status" value="1"/>
</dbReference>
<feature type="domain" description="Acyltransferase 3" evidence="2">
    <location>
        <begin position="5"/>
        <end position="328"/>
    </location>
</feature>
<evidence type="ECO:0000256" key="1">
    <source>
        <dbReference type="SAM" id="Phobius"/>
    </source>
</evidence>
<feature type="transmembrane region" description="Helical" evidence="1">
    <location>
        <begin position="12"/>
        <end position="32"/>
    </location>
</feature>
<keyword evidence="1" id="KW-1133">Transmembrane helix</keyword>
<feature type="transmembrane region" description="Helical" evidence="1">
    <location>
        <begin position="187"/>
        <end position="207"/>
    </location>
</feature>
<feature type="transmembrane region" description="Helical" evidence="1">
    <location>
        <begin position="103"/>
        <end position="122"/>
    </location>
</feature>
<feature type="transmembrane region" description="Helical" evidence="1">
    <location>
        <begin position="314"/>
        <end position="331"/>
    </location>
</feature>